<gene>
    <name evidence="2" type="ORF">SeLEV6574_g08353</name>
</gene>
<evidence type="ECO:0000256" key="1">
    <source>
        <dbReference type="SAM" id="MobiDB-lite"/>
    </source>
</evidence>
<dbReference type="AlphaFoldDB" id="A0A507BY03"/>
<sequence length="68" mass="7582">MIEKPTTDNDKEEFETASQFSATSPQNPFPELDSDIDKSSVTESEVAQEDKSTQTSLIRVEAPFQSNQ</sequence>
<evidence type="ECO:0000313" key="3">
    <source>
        <dbReference type="Proteomes" id="UP000320475"/>
    </source>
</evidence>
<protein>
    <submittedName>
        <fullName evidence="2">Uncharacterized protein</fullName>
    </submittedName>
</protein>
<feature type="region of interest" description="Disordered" evidence="1">
    <location>
        <begin position="1"/>
        <end position="68"/>
    </location>
</feature>
<organism evidence="2 3">
    <name type="scientific">Synchytrium endobioticum</name>
    <dbReference type="NCBI Taxonomy" id="286115"/>
    <lineage>
        <taxon>Eukaryota</taxon>
        <taxon>Fungi</taxon>
        <taxon>Fungi incertae sedis</taxon>
        <taxon>Chytridiomycota</taxon>
        <taxon>Chytridiomycota incertae sedis</taxon>
        <taxon>Chytridiomycetes</taxon>
        <taxon>Synchytriales</taxon>
        <taxon>Synchytriaceae</taxon>
        <taxon>Synchytrium</taxon>
    </lineage>
</organism>
<accession>A0A507BY03</accession>
<reference evidence="2 3" key="1">
    <citation type="journal article" date="2019" name="Sci. Rep.">
        <title>Comparative genomics of chytrid fungi reveal insights into the obligate biotrophic and pathogenic lifestyle of Synchytrium endobioticum.</title>
        <authorList>
            <person name="van de Vossenberg B.T.L.H."/>
            <person name="Warris S."/>
            <person name="Nguyen H.D.T."/>
            <person name="van Gent-Pelzer M.P.E."/>
            <person name="Joly D.L."/>
            <person name="van de Geest H.C."/>
            <person name="Bonants P.J.M."/>
            <person name="Smith D.S."/>
            <person name="Levesque C.A."/>
            <person name="van der Lee T.A.J."/>
        </authorList>
    </citation>
    <scope>NUCLEOTIDE SEQUENCE [LARGE SCALE GENOMIC DNA]</scope>
    <source>
        <strain evidence="2 3">LEV6574</strain>
    </source>
</reference>
<comment type="caution">
    <text evidence="2">The sequence shown here is derived from an EMBL/GenBank/DDBJ whole genome shotgun (WGS) entry which is preliminary data.</text>
</comment>
<dbReference type="Proteomes" id="UP000320475">
    <property type="component" value="Unassembled WGS sequence"/>
</dbReference>
<name>A0A507BY03_9FUNG</name>
<evidence type="ECO:0000313" key="2">
    <source>
        <dbReference type="EMBL" id="TPX33667.1"/>
    </source>
</evidence>
<proteinExistence type="predicted"/>
<feature type="compositionally biased region" description="Polar residues" evidence="1">
    <location>
        <begin position="16"/>
        <end position="26"/>
    </location>
</feature>
<dbReference type="EMBL" id="QEAM01000875">
    <property type="protein sequence ID" value="TPX33667.1"/>
    <property type="molecule type" value="Genomic_DNA"/>
</dbReference>